<evidence type="ECO:0000256" key="2">
    <source>
        <dbReference type="ARBA" id="ARBA00022801"/>
    </source>
</evidence>
<dbReference type="Pfam" id="PF00271">
    <property type="entry name" value="Helicase_C"/>
    <property type="match status" value="1"/>
</dbReference>
<dbReference type="GO" id="GO:0006281">
    <property type="term" value="P:DNA repair"/>
    <property type="evidence" value="ECO:0007669"/>
    <property type="project" value="TreeGrafter"/>
</dbReference>
<organism evidence="7 8">
    <name type="scientific">Dioszegia hungarica</name>
    <dbReference type="NCBI Taxonomy" id="4972"/>
    <lineage>
        <taxon>Eukaryota</taxon>
        <taxon>Fungi</taxon>
        <taxon>Dikarya</taxon>
        <taxon>Basidiomycota</taxon>
        <taxon>Agaricomycotina</taxon>
        <taxon>Tremellomycetes</taxon>
        <taxon>Tremellales</taxon>
        <taxon>Bulleribasidiaceae</taxon>
        <taxon>Dioszegia</taxon>
    </lineage>
</organism>
<dbReference type="GO" id="GO:0005524">
    <property type="term" value="F:ATP binding"/>
    <property type="evidence" value="ECO:0007669"/>
    <property type="project" value="UniProtKB-KW"/>
</dbReference>
<dbReference type="Gene3D" id="3.40.50.300">
    <property type="entry name" value="P-loop containing nucleotide triphosphate hydrolases"/>
    <property type="match status" value="1"/>
</dbReference>
<dbReference type="PROSITE" id="PS51194">
    <property type="entry name" value="HELICASE_CTER"/>
    <property type="match status" value="1"/>
</dbReference>
<dbReference type="PROSITE" id="PS51192">
    <property type="entry name" value="HELICASE_ATP_BIND_1"/>
    <property type="match status" value="1"/>
</dbReference>
<dbReference type="InterPro" id="IPR027417">
    <property type="entry name" value="P-loop_NTPase"/>
</dbReference>
<dbReference type="Proteomes" id="UP001164286">
    <property type="component" value="Unassembled WGS sequence"/>
</dbReference>
<dbReference type="InterPro" id="IPR038718">
    <property type="entry name" value="SNF2-like_sf"/>
</dbReference>
<evidence type="ECO:0000259" key="5">
    <source>
        <dbReference type="PROSITE" id="PS51192"/>
    </source>
</evidence>
<dbReference type="GO" id="GO:0008094">
    <property type="term" value="F:ATP-dependent activity, acting on DNA"/>
    <property type="evidence" value="ECO:0007669"/>
    <property type="project" value="TreeGrafter"/>
</dbReference>
<gene>
    <name evidence="7" type="ORF">MKK02DRAFT_24161</name>
</gene>
<dbReference type="CDD" id="cd18793">
    <property type="entry name" value="SF2_C_SNF"/>
    <property type="match status" value="1"/>
</dbReference>
<dbReference type="GO" id="GO:0005634">
    <property type="term" value="C:nucleus"/>
    <property type="evidence" value="ECO:0007669"/>
    <property type="project" value="TreeGrafter"/>
</dbReference>
<feature type="region of interest" description="Disordered" evidence="4">
    <location>
        <begin position="1066"/>
        <end position="1121"/>
    </location>
</feature>
<dbReference type="Pfam" id="PF00176">
    <property type="entry name" value="SNF2-rel_dom"/>
    <property type="match status" value="1"/>
</dbReference>
<feature type="region of interest" description="Disordered" evidence="4">
    <location>
        <begin position="802"/>
        <end position="855"/>
    </location>
</feature>
<evidence type="ECO:0000313" key="7">
    <source>
        <dbReference type="EMBL" id="KAI9637571.1"/>
    </source>
</evidence>
<keyword evidence="3" id="KW-0067">ATP-binding</keyword>
<dbReference type="EMBL" id="JAKWFO010000004">
    <property type="protein sequence ID" value="KAI9637571.1"/>
    <property type="molecule type" value="Genomic_DNA"/>
</dbReference>
<feature type="domain" description="Helicase ATP-binding" evidence="5">
    <location>
        <begin position="384"/>
        <end position="517"/>
    </location>
</feature>
<dbReference type="InterPro" id="IPR001650">
    <property type="entry name" value="Helicase_C-like"/>
</dbReference>
<feature type="domain" description="Helicase C-terminal" evidence="6">
    <location>
        <begin position="893"/>
        <end position="1050"/>
    </location>
</feature>
<keyword evidence="1" id="KW-0547">Nucleotide-binding</keyword>
<reference evidence="7" key="1">
    <citation type="journal article" date="2022" name="G3 (Bethesda)">
        <title>High quality genome of the basidiomycete yeast Dioszegia hungarica PDD-24b-2 isolated from cloud water.</title>
        <authorList>
            <person name="Jarrige D."/>
            <person name="Haridas S."/>
            <person name="Bleykasten-Grosshans C."/>
            <person name="Joly M."/>
            <person name="Nadalig T."/>
            <person name="Sancelme M."/>
            <person name="Vuilleumier S."/>
            <person name="Grigoriev I.V."/>
            <person name="Amato P."/>
            <person name="Bringel F."/>
        </authorList>
    </citation>
    <scope>NUCLEOTIDE SEQUENCE</scope>
    <source>
        <strain evidence="7">PDD-24b-2</strain>
    </source>
</reference>
<feature type="region of interest" description="Disordered" evidence="4">
    <location>
        <begin position="497"/>
        <end position="521"/>
    </location>
</feature>
<dbReference type="RefSeq" id="XP_052947348.1">
    <property type="nucleotide sequence ID" value="XM_053086850.1"/>
</dbReference>
<dbReference type="PANTHER" id="PTHR45626">
    <property type="entry name" value="TRANSCRIPTION TERMINATION FACTOR 2-RELATED"/>
    <property type="match status" value="1"/>
</dbReference>
<feature type="compositionally biased region" description="Basic residues" evidence="4">
    <location>
        <begin position="1112"/>
        <end position="1121"/>
    </location>
</feature>
<dbReference type="InterPro" id="IPR000330">
    <property type="entry name" value="SNF2_N"/>
</dbReference>
<evidence type="ECO:0000313" key="8">
    <source>
        <dbReference type="Proteomes" id="UP001164286"/>
    </source>
</evidence>
<dbReference type="AlphaFoldDB" id="A0AA38HEE9"/>
<evidence type="ECO:0000256" key="1">
    <source>
        <dbReference type="ARBA" id="ARBA00022741"/>
    </source>
</evidence>
<evidence type="ECO:0000256" key="4">
    <source>
        <dbReference type="SAM" id="MobiDB-lite"/>
    </source>
</evidence>
<dbReference type="InterPro" id="IPR049730">
    <property type="entry name" value="SNF2/RAD54-like_C"/>
</dbReference>
<dbReference type="InterPro" id="IPR014001">
    <property type="entry name" value="Helicase_ATP-bd"/>
</dbReference>
<proteinExistence type="predicted"/>
<keyword evidence="2 7" id="KW-0378">Hydrolase</keyword>
<dbReference type="SUPFAM" id="SSF52540">
    <property type="entry name" value="P-loop containing nucleoside triphosphate hydrolases"/>
    <property type="match status" value="2"/>
</dbReference>
<feature type="compositionally biased region" description="Basic residues" evidence="4">
    <location>
        <begin position="836"/>
        <end position="847"/>
    </location>
</feature>
<accession>A0AA38HEE9</accession>
<dbReference type="InterPro" id="IPR050628">
    <property type="entry name" value="SNF2_RAD54_helicase_TF"/>
</dbReference>
<evidence type="ECO:0000256" key="3">
    <source>
        <dbReference type="ARBA" id="ARBA00022840"/>
    </source>
</evidence>
<dbReference type="SMART" id="SM00487">
    <property type="entry name" value="DEXDc"/>
    <property type="match status" value="1"/>
</dbReference>
<name>A0AA38HEE9_9TREE</name>
<protein>
    <submittedName>
        <fullName evidence="7">P-loop containing nucleoside triphosphate hydrolase protein</fullName>
    </submittedName>
</protein>
<dbReference type="PANTHER" id="PTHR45626:SF51">
    <property type="entry name" value="SNF2-RELATED DOMAIN-CONTAINING PROTEIN"/>
    <property type="match status" value="1"/>
</dbReference>
<dbReference type="SMART" id="SM00490">
    <property type="entry name" value="HELICc"/>
    <property type="match status" value="1"/>
</dbReference>
<keyword evidence="8" id="KW-1185">Reference proteome</keyword>
<dbReference type="Gene3D" id="3.40.50.10810">
    <property type="entry name" value="Tandem AAA-ATPase domain"/>
    <property type="match status" value="1"/>
</dbReference>
<evidence type="ECO:0000259" key="6">
    <source>
        <dbReference type="PROSITE" id="PS51194"/>
    </source>
</evidence>
<comment type="caution">
    <text evidence="7">The sequence shown here is derived from an EMBL/GenBank/DDBJ whole genome shotgun (WGS) entry which is preliminary data.</text>
</comment>
<dbReference type="GO" id="GO:0016787">
    <property type="term" value="F:hydrolase activity"/>
    <property type="evidence" value="ECO:0007669"/>
    <property type="project" value="UniProtKB-KW"/>
</dbReference>
<feature type="compositionally biased region" description="Basic and acidic residues" evidence="4">
    <location>
        <begin position="802"/>
        <end position="818"/>
    </location>
</feature>
<dbReference type="GeneID" id="77726051"/>
<sequence length="1121" mass="124944">MSPAPPRPSSQAVQLGTVVLDLDPAHPADGVADGWTPLSPSTPLRTQYSLFPRPHISNDAAYAIDSLHCGYRSDFDGESKLQNGKLVVRCWLTPSDVAQTSWRDRKGMQNSFPLRILFNHLRTSWDDGDGELLLSLGLEDDQTMTQLYAAVPSPSEPSSTSFSEEYDDEVHRRMDRYEEPEGVTTTLYQYQHMYRMETQPEKYVDPRWTAMQEVGRPGTYYINLDAGDVQRMPNWYDLPRGGILNEQMGVGKSLICLSLILATLNQPCLPPPNAVNPSRVTTTHREQTYPFDTDEKLRRIASIPSYHTSLSFPSLADICVDILAVHEPASAQSAELSLHLRSAIEGRRTLYYDMPLPDDQHKCGRGAKAKPKSEAVQRIYLANTTLLVCPAILVKQWLKEIRDHLKDGSLKVLEVASEQIPPIETLMQYDVVIMSVQRFAREERLHGPEANGEPSVLTQARWKRLILDEGHIAGSKVTNSMRLAQRLSVERRWAVSGTPTKNLRQGTEAEPVSQAPRPTGLSKTVTKISKVGKGKKVVKTQVEVQIHPRAWSNLEKDDLNRIGVIISVFLQAEPFKSDAGFQERISKHLVRADGPSMGAVRRLKHLMSALMVKHRPNEVDREITLPPCTRSPVLLEFHPMQRVTYNALAGLAASNVYTSEKDDPGCFLHPNNAKFANQVIKNLRLACFWYSAIDMGIAACIRRTAEFLKAPEEPRVQLLEATRLLQSALDWPGWEECMQNGGSVPFEGGDLSEAILGAWSPSPFNPDTIDTHSLLVLREANRGQVPEDDLVNQGLARRVAKEAELADGESKGVGKKAEGNLPTEETMSAAKQAKVVSHKSPTRRTKRARPDDDVDGRLAEAERNAMVAQVPDGPRPLPHTIETVSRSAKVNFVIRAILEADRSDKFVIFGDPSELGHLTEALDLFEVKSCFAGYGSGKGQRDQALMDFQRSEVRVCLLDLRLAARGLNLVLANRMIFLSPVWSLDTLEQAVKRCHRLGQTRPTLVQTLIVKDTIEEDIANRAATLRTEAEEKLYSRAMLEKPRFAYAESLPSERFTVDLVPALQRADRKSTPAEPSSDQSPISPEVRTPVHHMAAENVVGQASTGVDEAQPQRKRRRVAFV</sequence>
<feature type="compositionally biased region" description="Polar residues" evidence="4">
    <location>
        <begin position="1073"/>
        <end position="1082"/>
    </location>
</feature>